<dbReference type="InterPro" id="IPR010664">
    <property type="entry name" value="LipoPS_assembly_LptC-rel"/>
</dbReference>
<dbReference type="RefSeq" id="WP_400186962.1">
    <property type="nucleotide sequence ID" value="NZ_JBGORX010000001.1"/>
</dbReference>
<dbReference type="NCBIfam" id="TIGR04409">
    <property type="entry name" value="LptC_YrbK"/>
    <property type="match status" value="1"/>
</dbReference>
<evidence type="ECO:0000313" key="7">
    <source>
        <dbReference type="Proteomes" id="UP001615550"/>
    </source>
</evidence>
<keyword evidence="4" id="KW-1133">Transmembrane helix</keyword>
<keyword evidence="5" id="KW-0472">Membrane</keyword>
<accession>A0ABW8D621</accession>
<dbReference type="PANTHER" id="PTHR37481">
    <property type="entry name" value="LIPOPOLYSACCHARIDE EXPORT SYSTEM PROTEIN LPTC"/>
    <property type="match status" value="1"/>
</dbReference>
<evidence type="ECO:0000256" key="2">
    <source>
        <dbReference type="ARBA" id="ARBA00022519"/>
    </source>
</evidence>
<name>A0ABW8D621_9GAMM</name>
<evidence type="ECO:0000256" key="1">
    <source>
        <dbReference type="ARBA" id="ARBA00022475"/>
    </source>
</evidence>
<comment type="caution">
    <text evidence="6">The sequence shown here is derived from an EMBL/GenBank/DDBJ whole genome shotgun (WGS) entry which is preliminary data.</text>
</comment>
<dbReference type="InterPro" id="IPR026265">
    <property type="entry name" value="LptC"/>
</dbReference>
<evidence type="ECO:0000256" key="3">
    <source>
        <dbReference type="ARBA" id="ARBA00022692"/>
    </source>
</evidence>
<keyword evidence="2" id="KW-0997">Cell inner membrane</keyword>
<keyword evidence="1" id="KW-1003">Cell membrane</keyword>
<keyword evidence="3" id="KW-0812">Transmembrane</keyword>
<evidence type="ECO:0000313" key="6">
    <source>
        <dbReference type="EMBL" id="MFJ1268143.1"/>
    </source>
</evidence>
<dbReference type="EMBL" id="JBGORX010000001">
    <property type="protein sequence ID" value="MFJ1268143.1"/>
    <property type="molecule type" value="Genomic_DNA"/>
</dbReference>
<evidence type="ECO:0000256" key="5">
    <source>
        <dbReference type="ARBA" id="ARBA00023136"/>
    </source>
</evidence>
<gene>
    <name evidence="6" type="primary">lptC</name>
    <name evidence="6" type="ORF">ACD661_06210</name>
</gene>
<dbReference type="Pfam" id="PF06835">
    <property type="entry name" value="LptC"/>
    <property type="match status" value="1"/>
</dbReference>
<keyword evidence="7" id="KW-1185">Reference proteome</keyword>
<dbReference type="Proteomes" id="UP001615550">
    <property type="component" value="Unassembled WGS sequence"/>
</dbReference>
<organism evidence="6 7">
    <name type="scientific">Legionella lytica</name>
    <dbReference type="NCBI Taxonomy" id="96232"/>
    <lineage>
        <taxon>Bacteria</taxon>
        <taxon>Pseudomonadati</taxon>
        <taxon>Pseudomonadota</taxon>
        <taxon>Gammaproteobacteria</taxon>
        <taxon>Legionellales</taxon>
        <taxon>Legionellaceae</taxon>
        <taxon>Legionella</taxon>
    </lineage>
</organism>
<protein>
    <submittedName>
        <fullName evidence="6">LPS export ABC transporter periplasmic protein LptC</fullName>
    </submittedName>
</protein>
<dbReference type="InterPro" id="IPR052363">
    <property type="entry name" value="LPS_export_LptC"/>
</dbReference>
<reference evidence="6 7" key="1">
    <citation type="submission" date="2024-08" db="EMBL/GenBank/DDBJ databases">
        <title>Draft Genome Sequence of Legionella lytica strain DSB2004, Isolated From a Fire Sprinkler System.</title>
        <authorList>
            <person name="Everhart A.D."/>
            <person name="Kidane D.T."/>
            <person name="Farone A.L."/>
            <person name="Farone M.B."/>
        </authorList>
    </citation>
    <scope>NUCLEOTIDE SEQUENCE [LARGE SCALE GENOMIC DNA]</scope>
    <source>
        <strain evidence="6 7">DSB2004</strain>
    </source>
</reference>
<sequence>MNAAKQGIWLFLTLIALAGSGWYYSHSSGIMRLDSETLANSVDTTISRVKVRQFDEKGTLTTLLATPKMRHIQKGDVYFFQKPHIVVSQEQQQPWDIRSKHAKSFDGGQRIVFMGDVIVHQTQGDNAQGSTLKTEEVTYYPNEKKASTDLLVTYEQPGNIIQSKGMNAYLDEKRVELLHQARGSYAPANG</sequence>
<evidence type="ECO:0000256" key="4">
    <source>
        <dbReference type="ARBA" id="ARBA00022989"/>
    </source>
</evidence>
<dbReference type="PANTHER" id="PTHR37481:SF1">
    <property type="entry name" value="LIPOPOLYSACCHARIDE EXPORT SYSTEM PROTEIN LPTC"/>
    <property type="match status" value="1"/>
</dbReference>
<proteinExistence type="predicted"/>
<dbReference type="Gene3D" id="2.60.450.10">
    <property type="entry name" value="Lipopolysaccharide (LPS) transport protein A like domain"/>
    <property type="match status" value="1"/>
</dbReference>